<keyword evidence="6" id="KW-1185">Reference proteome</keyword>
<feature type="domain" description="SET" evidence="4">
    <location>
        <begin position="175"/>
        <end position="457"/>
    </location>
</feature>
<dbReference type="PROSITE" id="PS50280">
    <property type="entry name" value="SET"/>
    <property type="match status" value="1"/>
</dbReference>
<keyword evidence="3" id="KW-0862">Zinc</keyword>
<gene>
    <name evidence="5" type="ORF">CLUMA_CG005209</name>
</gene>
<evidence type="ECO:0000313" key="5">
    <source>
        <dbReference type="EMBL" id="CRK91552.1"/>
    </source>
</evidence>
<keyword evidence="1" id="KW-0479">Metal-binding</keyword>
<reference evidence="5 6" key="1">
    <citation type="submission" date="2015-04" db="EMBL/GenBank/DDBJ databases">
        <authorList>
            <person name="Syromyatnikov M.Y."/>
            <person name="Popov V.N."/>
        </authorList>
    </citation>
    <scope>NUCLEOTIDE SEQUENCE [LARGE SCALE GENOMIC DNA]</scope>
</reference>
<evidence type="ECO:0000256" key="3">
    <source>
        <dbReference type="ARBA" id="ARBA00022833"/>
    </source>
</evidence>
<dbReference type="InterPro" id="IPR011990">
    <property type="entry name" value="TPR-like_helical_dom_sf"/>
</dbReference>
<dbReference type="AlphaFoldDB" id="A0A1J1HU05"/>
<evidence type="ECO:0000259" key="4">
    <source>
        <dbReference type="PROSITE" id="PS50280"/>
    </source>
</evidence>
<dbReference type="GO" id="GO:0008170">
    <property type="term" value="F:N-methyltransferase activity"/>
    <property type="evidence" value="ECO:0007669"/>
    <property type="project" value="UniProtKB-ARBA"/>
</dbReference>
<dbReference type="STRING" id="568069.A0A1J1HU05"/>
<dbReference type="EMBL" id="CVRI01000021">
    <property type="protein sequence ID" value="CRK91552.1"/>
    <property type="molecule type" value="Genomic_DNA"/>
</dbReference>
<dbReference type="Gene3D" id="2.170.270.10">
    <property type="entry name" value="SET domain"/>
    <property type="match status" value="1"/>
</dbReference>
<dbReference type="SUPFAM" id="SSF48452">
    <property type="entry name" value="TPR-like"/>
    <property type="match status" value="1"/>
</dbReference>
<dbReference type="PANTHER" id="PTHR47111:SF1">
    <property type="entry name" value="SET AND MYND DOMAIN-CONTAINING PROTEIN 4"/>
    <property type="match status" value="1"/>
</dbReference>
<dbReference type="Gene3D" id="6.10.140.2220">
    <property type="match status" value="1"/>
</dbReference>
<dbReference type="OrthoDB" id="5945798at2759"/>
<evidence type="ECO:0000256" key="2">
    <source>
        <dbReference type="ARBA" id="ARBA00022771"/>
    </source>
</evidence>
<name>A0A1J1HU05_9DIPT</name>
<dbReference type="InterPro" id="IPR046341">
    <property type="entry name" value="SET_dom_sf"/>
</dbReference>
<dbReference type="InterPro" id="IPR002893">
    <property type="entry name" value="Znf_MYND"/>
</dbReference>
<dbReference type="Pfam" id="PF00856">
    <property type="entry name" value="SET"/>
    <property type="match status" value="1"/>
</dbReference>
<keyword evidence="2" id="KW-0863">Zinc-finger</keyword>
<dbReference type="GO" id="GO:0008276">
    <property type="term" value="F:protein methyltransferase activity"/>
    <property type="evidence" value="ECO:0007669"/>
    <property type="project" value="UniProtKB-ARBA"/>
</dbReference>
<dbReference type="PROSITE" id="PS01360">
    <property type="entry name" value="ZF_MYND_1"/>
    <property type="match status" value="1"/>
</dbReference>
<dbReference type="Gene3D" id="1.10.220.160">
    <property type="match status" value="1"/>
</dbReference>
<sequence>MNIYDIVDLILAKLSSNPALDIKLEIDDDIFVRIRNLLSGYKLFPNYEAYNLVKIDKCDDLAQQYREKGNDFFRKRKFFSALCAYNKSICFSKAHSENMGLAFANRSAVFYEIDEPHLCHANITLAKHHKYPSEKLLKLEERDKKCKASNSIKPKTSKLLQLTHKVNPKYPFIINCLSLKLNKEFGRHVVTTNILKAGNVIAIEPHFNGILLSDQVFKRCTNCLGQFNLNLLPCEHCVSAMFCSQHCKDEANKKFHKYECDMNLEGIGKFFTVAVRASMRTFIEALFIFDGIERLKNFLKEHKDIAFTAFDVDKSSSDQTYHQQLFMTLCSLCSNEERRSTVENFRRAIVCVILYEYLILNSSLQNILRSDENGKFFMNFMFKHIQIAESNFHELYSLKAEKMEQSNEQFGVGSFPFASLLNHSCLPNVFRLSSDGLNYVIVARHIEKGEQIFDNYGYHHSIHTLQQRRNGLVDRYQFNCCCDACVNNFPLFEELLEKDKDFDTFISNDLEEFEKFNTEKAERAIKRYSKYIENHDKNIPSYEITLIQECMLRCFRILERSKSMFNLNFIET</sequence>
<protein>
    <submittedName>
        <fullName evidence="5">CLUMA_CG005209, isoform A</fullName>
    </submittedName>
</protein>
<dbReference type="GO" id="GO:0008270">
    <property type="term" value="F:zinc ion binding"/>
    <property type="evidence" value="ECO:0007669"/>
    <property type="project" value="UniProtKB-KW"/>
</dbReference>
<dbReference type="InterPro" id="IPR001214">
    <property type="entry name" value="SET_dom"/>
</dbReference>
<proteinExistence type="predicted"/>
<evidence type="ECO:0000313" key="6">
    <source>
        <dbReference type="Proteomes" id="UP000183832"/>
    </source>
</evidence>
<dbReference type="SUPFAM" id="SSF144232">
    <property type="entry name" value="HIT/MYND zinc finger-like"/>
    <property type="match status" value="1"/>
</dbReference>
<dbReference type="Pfam" id="PF01753">
    <property type="entry name" value="zf-MYND"/>
    <property type="match status" value="1"/>
</dbReference>
<dbReference type="PANTHER" id="PTHR47111">
    <property type="entry name" value="BCDNA.LD29892"/>
    <property type="match status" value="1"/>
</dbReference>
<dbReference type="Gene3D" id="1.25.40.10">
    <property type="entry name" value="Tetratricopeptide repeat domain"/>
    <property type="match status" value="1"/>
</dbReference>
<dbReference type="GO" id="GO:0008757">
    <property type="term" value="F:S-adenosylmethionine-dependent methyltransferase activity"/>
    <property type="evidence" value="ECO:0007669"/>
    <property type="project" value="UniProtKB-ARBA"/>
</dbReference>
<organism evidence="5 6">
    <name type="scientific">Clunio marinus</name>
    <dbReference type="NCBI Taxonomy" id="568069"/>
    <lineage>
        <taxon>Eukaryota</taxon>
        <taxon>Metazoa</taxon>
        <taxon>Ecdysozoa</taxon>
        <taxon>Arthropoda</taxon>
        <taxon>Hexapoda</taxon>
        <taxon>Insecta</taxon>
        <taxon>Pterygota</taxon>
        <taxon>Neoptera</taxon>
        <taxon>Endopterygota</taxon>
        <taxon>Diptera</taxon>
        <taxon>Nematocera</taxon>
        <taxon>Chironomoidea</taxon>
        <taxon>Chironomidae</taxon>
        <taxon>Clunio</taxon>
    </lineage>
</organism>
<dbReference type="Proteomes" id="UP000183832">
    <property type="component" value="Unassembled WGS sequence"/>
</dbReference>
<accession>A0A1J1HU05</accession>
<evidence type="ECO:0000256" key="1">
    <source>
        <dbReference type="ARBA" id="ARBA00022723"/>
    </source>
</evidence>
<dbReference type="SUPFAM" id="SSF82199">
    <property type="entry name" value="SET domain"/>
    <property type="match status" value="1"/>
</dbReference>